<sequence length="177" mass="19765">MSSEAEIKDLSPLFDMNSLECLNQDSSHVVTNCMKQGPRDDDAVFLASDCDEQLLINLRFKQAVRLHSIAVKAIDADKAPKHLKLFSNPVNMSFDSAESDQCTQEVEFTPEQVADGTVINLRYVKFQNVTSLSLFVGKNFGNEDQTVIHKLMLYGTAGNNTNMGDWEKVAKKAMENQ</sequence>
<dbReference type="OrthoDB" id="2635at2759"/>
<evidence type="ECO:0000259" key="2">
    <source>
        <dbReference type="PROSITE" id="PS51532"/>
    </source>
</evidence>
<dbReference type="EnsemblProtists" id="EKX53195">
    <property type="protein sequence ID" value="EKX53195"/>
    <property type="gene ID" value="GUITHDRAFT_84349"/>
</dbReference>
<dbReference type="GeneID" id="17310039"/>
<feature type="domain" description="PITH" evidence="2">
    <location>
        <begin position="1"/>
        <end position="173"/>
    </location>
</feature>
<evidence type="ECO:0000313" key="4">
    <source>
        <dbReference type="EnsemblProtists" id="EKX53195"/>
    </source>
</evidence>
<dbReference type="RefSeq" id="XP_005840175.1">
    <property type="nucleotide sequence ID" value="XM_005840118.1"/>
</dbReference>
<dbReference type="HOGENOM" id="CLU_072377_1_0_1"/>
<dbReference type="InterPro" id="IPR037047">
    <property type="entry name" value="PITH_dom_sf"/>
</dbReference>
<evidence type="ECO:0000256" key="1">
    <source>
        <dbReference type="ARBA" id="ARBA00023157"/>
    </source>
</evidence>
<reference evidence="3 5" key="1">
    <citation type="journal article" date="2012" name="Nature">
        <title>Algal genomes reveal evolutionary mosaicism and the fate of nucleomorphs.</title>
        <authorList>
            <consortium name="DOE Joint Genome Institute"/>
            <person name="Curtis B.A."/>
            <person name="Tanifuji G."/>
            <person name="Burki F."/>
            <person name="Gruber A."/>
            <person name="Irimia M."/>
            <person name="Maruyama S."/>
            <person name="Arias M.C."/>
            <person name="Ball S.G."/>
            <person name="Gile G.H."/>
            <person name="Hirakawa Y."/>
            <person name="Hopkins J.F."/>
            <person name="Kuo A."/>
            <person name="Rensing S.A."/>
            <person name="Schmutz J."/>
            <person name="Symeonidi A."/>
            <person name="Elias M."/>
            <person name="Eveleigh R.J."/>
            <person name="Herman E.K."/>
            <person name="Klute M.J."/>
            <person name="Nakayama T."/>
            <person name="Obornik M."/>
            <person name="Reyes-Prieto A."/>
            <person name="Armbrust E.V."/>
            <person name="Aves S.J."/>
            <person name="Beiko R.G."/>
            <person name="Coutinho P."/>
            <person name="Dacks J.B."/>
            <person name="Durnford D.G."/>
            <person name="Fast N.M."/>
            <person name="Green B.R."/>
            <person name="Grisdale C.J."/>
            <person name="Hempel F."/>
            <person name="Henrissat B."/>
            <person name="Hoppner M.P."/>
            <person name="Ishida K."/>
            <person name="Kim E."/>
            <person name="Koreny L."/>
            <person name="Kroth P.G."/>
            <person name="Liu Y."/>
            <person name="Malik S.B."/>
            <person name="Maier U.G."/>
            <person name="McRose D."/>
            <person name="Mock T."/>
            <person name="Neilson J.A."/>
            <person name="Onodera N.T."/>
            <person name="Poole A.M."/>
            <person name="Pritham E.J."/>
            <person name="Richards T.A."/>
            <person name="Rocap G."/>
            <person name="Roy S.W."/>
            <person name="Sarai C."/>
            <person name="Schaack S."/>
            <person name="Shirato S."/>
            <person name="Slamovits C.H."/>
            <person name="Spencer D.F."/>
            <person name="Suzuki S."/>
            <person name="Worden A.Z."/>
            <person name="Zauner S."/>
            <person name="Barry K."/>
            <person name="Bell C."/>
            <person name="Bharti A.K."/>
            <person name="Crow J.A."/>
            <person name="Grimwood J."/>
            <person name="Kramer R."/>
            <person name="Lindquist E."/>
            <person name="Lucas S."/>
            <person name="Salamov A."/>
            <person name="McFadden G.I."/>
            <person name="Lane C.E."/>
            <person name="Keeling P.J."/>
            <person name="Gray M.W."/>
            <person name="Grigoriev I.V."/>
            <person name="Archibald J.M."/>
        </authorList>
    </citation>
    <scope>NUCLEOTIDE SEQUENCE</scope>
    <source>
        <strain evidence="3 5">CCMP2712</strain>
    </source>
</reference>
<dbReference type="InterPro" id="IPR010400">
    <property type="entry name" value="PITH_dom"/>
</dbReference>
<name>L1JY95_GUITC</name>
<dbReference type="InterPro" id="IPR008979">
    <property type="entry name" value="Galactose-bd-like_sf"/>
</dbReference>
<keyword evidence="5" id="KW-1185">Reference proteome</keyword>
<dbReference type="PROSITE" id="PS51532">
    <property type="entry name" value="PITH"/>
    <property type="match status" value="1"/>
</dbReference>
<keyword evidence="1" id="KW-1015">Disulfide bond</keyword>
<dbReference type="AlphaFoldDB" id="L1JY95"/>
<dbReference type="EMBL" id="JH992970">
    <property type="protein sequence ID" value="EKX53195.1"/>
    <property type="molecule type" value="Genomic_DNA"/>
</dbReference>
<dbReference type="Pfam" id="PF06201">
    <property type="entry name" value="PITH"/>
    <property type="match status" value="1"/>
</dbReference>
<dbReference type="Gene3D" id="2.60.120.470">
    <property type="entry name" value="PITH domain"/>
    <property type="match status" value="1"/>
</dbReference>
<organism evidence="3">
    <name type="scientific">Guillardia theta (strain CCMP2712)</name>
    <name type="common">Cryptophyte</name>
    <dbReference type="NCBI Taxonomy" id="905079"/>
    <lineage>
        <taxon>Eukaryota</taxon>
        <taxon>Cryptophyceae</taxon>
        <taxon>Pyrenomonadales</taxon>
        <taxon>Geminigeraceae</taxon>
        <taxon>Guillardia</taxon>
    </lineage>
</organism>
<evidence type="ECO:0000313" key="3">
    <source>
        <dbReference type="EMBL" id="EKX53195.1"/>
    </source>
</evidence>
<dbReference type="STRING" id="905079.L1JY95"/>
<dbReference type="KEGG" id="gtt:GUITHDRAFT_84349"/>
<dbReference type="SUPFAM" id="SSF49785">
    <property type="entry name" value="Galactose-binding domain-like"/>
    <property type="match status" value="1"/>
</dbReference>
<evidence type="ECO:0000313" key="5">
    <source>
        <dbReference type="Proteomes" id="UP000011087"/>
    </source>
</evidence>
<proteinExistence type="predicted"/>
<dbReference type="OMA" id="PCTQELT"/>
<protein>
    <recommendedName>
        <fullName evidence="2">PITH domain-containing protein</fullName>
    </recommendedName>
</protein>
<accession>L1JY95</accession>
<dbReference type="Proteomes" id="UP000011087">
    <property type="component" value="Unassembled WGS sequence"/>
</dbReference>
<reference evidence="5" key="2">
    <citation type="submission" date="2012-11" db="EMBL/GenBank/DDBJ databases">
        <authorList>
            <person name="Kuo A."/>
            <person name="Curtis B.A."/>
            <person name="Tanifuji G."/>
            <person name="Burki F."/>
            <person name="Gruber A."/>
            <person name="Irimia M."/>
            <person name="Maruyama S."/>
            <person name="Arias M.C."/>
            <person name="Ball S.G."/>
            <person name="Gile G.H."/>
            <person name="Hirakawa Y."/>
            <person name="Hopkins J.F."/>
            <person name="Rensing S.A."/>
            <person name="Schmutz J."/>
            <person name="Symeonidi A."/>
            <person name="Elias M."/>
            <person name="Eveleigh R.J."/>
            <person name="Herman E.K."/>
            <person name="Klute M.J."/>
            <person name="Nakayama T."/>
            <person name="Obornik M."/>
            <person name="Reyes-Prieto A."/>
            <person name="Armbrust E.V."/>
            <person name="Aves S.J."/>
            <person name="Beiko R.G."/>
            <person name="Coutinho P."/>
            <person name="Dacks J.B."/>
            <person name="Durnford D.G."/>
            <person name="Fast N.M."/>
            <person name="Green B.R."/>
            <person name="Grisdale C."/>
            <person name="Hempe F."/>
            <person name="Henrissat B."/>
            <person name="Hoppner M.P."/>
            <person name="Ishida K.-I."/>
            <person name="Kim E."/>
            <person name="Koreny L."/>
            <person name="Kroth P.G."/>
            <person name="Liu Y."/>
            <person name="Malik S.-B."/>
            <person name="Maier U.G."/>
            <person name="McRose D."/>
            <person name="Mock T."/>
            <person name="Neilson J.A."/>
            <person name="Onodera N.T."/>
            <person name="Poole A.M."/>
            <person name="Pritham E.J."/>
            <person name="Richards T.A."/>
            <person name="Rocap G."/>
            <person name="Roy S.W."/>
            <person name="Sarai C."/>
            <person name="Schaack S."/>
            <person name="Shirato S."/>
            <person name="Slamovits C.H."/>
            <person name="Spencer D.F."/>
            <person name="Suzuki S."/>
            <person name="Worden A.Z."/>
            <person name="Zauner S."/>
            <person name="Barry K."/>
            <person name="Bell C."/>
            <person name="Bharti A.K."/>
            <person name="Crow J.A."/>
            <person name="Grimwood J."/>
            <person name="Kramer R."/>
            <person name="Lindquist E."/>
            <person name="Lucas S."/>
            <person name="Salamov A."/>
            <person name="McFadden G.I."/>
            <person name="Lane C.E."/>
            <person name="Keeling P.J."/>
            <person name="Gray M.W."/>
            <person name="Grigoriev I.V."/>
            <person name="Archibald J.M."/>
        </authorList>
    </citation>
    <scope>NUCLEOTIDE SEQUENCE</scope>
    <source>
        <strain evidence="5">CCMP2712</strain>
    </source>
</reference>
<dbReference type="PaxDb" id="55529-EKX53195"/>
<dbReference type="GO" id="GO:0005737">
    <property type="term" value="C:cytoplasm"/>
    <property type="evidence" value="ECO:0007669"/>
    <property type="project" value="UniProtKB-ARBA"/>
</dbReference>
<gene>
    <name evidence="3" type="ORF">GUITHDRAFT_84349</name>
</gene>
<dbReference type="eggNOG" id="KOG0908">
    <property type="taxonomic scope" value="Eukaryota"/>
</dbReference>
<reference evidence="4" key="3">
    <citation type="submission" date="2016-03" db="UniProtKB">
        <authorList>
            <consortium name="EnsemblProtists"/>
        </authorList>
    </citation>
    <scope>IDENTIFICATION</scope>
</reference>
<dbReference type="PANTHER" id="PTHR46115">
    <property type="entry name" value="THIOREDOXIN-LIKE PROTEIN 1"/>
    <property type="match status" value="1"/>
</dbReference>